<dbReference type="SUPFAM" id="SSF52091">
    <property type="entry name" value="SpoIIaa-like"/>
    <property type="match status" value="1"/>
</dbReference>
<name>A0ABU1PRW0_9PSEU</name>
<sequence>MAPSGGAELSTTTRRLDDDVVVLAVSGEIDTVTVAALRDPLLELAGRAAAGGTVVADLAGIGFFSSPGIEALLTAHQRLRAAGATLRVVTAPIVRRTLALVGLQRELALHDTLDDALAAAGDRHV</sequence>
<accession>A0ABU1PRW0</accession>
<dbReference type="RefSeq" id="WP_310306042.1">
    <property type="nucleotide sequence ID" value="NZ_BAAAXB010000001.1"/>
</dbReference>
<keyword evidence="5" id="KW-1185">Reference proteome</keyword>
<dbReference type="EMBL" id="JAVDSG010000001">
    <property type="protein sequence ID" value="MDR6593380.1"/>
    <property type="molecule type" value="Genomic_DNA"/>
</dbReference>
<dbReference type="InterPro" id="IPR036513">
    <property type="entry name" value="STAS_dom_sf"/>
</dbReference>
<reference evidence="4 5" key="1">
    <citation type="submission" date="2023-07" db="EMBL/GenBank/DDBJ databases">
        <title>Sequencing the genomes of 1000 actinobacteria strains.</title>
        <authorList>
            <person name="Klenk H.-P."/>
        </authorList>
    </citation>
    <scope>NUCLEOTIDE SEQUENCE [LARGE SCALE GENOMIC DNA]</scope>
    <source>
        <strain evidence="4 5">DSM 43749</strain>
    </source>
</reference>
<dbReference type="InterPro" id="IPR003658">
    <property type="entry name" value="Anti-sigma_ant"/>
</dbReference>
<evidence type="ECO:0000256" key="1">
    <source>
        <dbReference type="ARBA" id="ARBA00009013"/>
    </source>
</evidence>
<dbReference type="Proteomes" id="UP001268819">
    <property type="component" value="Unassembled WGS sequence"/>
</dbReference>
<feature type="domain" description="STAS" evidence="3">
    <location>
        <begin position="10"/>
        <end position="120"/>
    </location>
</feature>
<dbReference type="PANTHER" id="PTHR33495:SF2">
    <property type="entry name" value="ANTI-SIGMA FACTOR ANTAGONIST TM_1081-RELATED"/>
    <property type="match status" value="1"/>
</dbReference>
<dbReference type="Gene3D" id="3.30.750.24">
    <property type="entry name" value="STAS domain"/>
    <property type="match status" value="1"/>
</dbReference>
<comment type="similarity">
    <text evidence="1 2">Belongs to the anti-sigma-factor antagonist family.</text>
</comment>
<dbReference type="CDD" id="cd07043">
    <property type="entry name" value="STAS_anti-anti-sigma_factors"/>
    <property type="match status" value="1"/>
</dbReference>
<evidence type="ECO:0000313" key="4">
    <source>
        <dbReference type="EMBL" id="MDR6593380.1"/>
    </source>
</evidence>
<evidence type="ECO:0000313" key="5">
    <source>
        <dbReference type="Proteomes" id="UP001268819"/>
    </source>
</evidence>
<evidence type="ECO:0000259" key="3">
    <source>
        <dbReference type="PROSITE" id="PS50801"/>
    </source>
</evidence>
<dbReference type="NCBIfam" id="TIGR00377">
    <property type="entry name" value="ant_ant_sig"/>
    <property type="match status" value="1"/>
</dbReference>
<organism evidence="4 5">
    <name type="scientific">Saccharothrix longispora</name>
    <dbReference type="NCBI Taxonomy" id="33920"/>
    <lineage>
        <taxon>Bacteria</taxon>
        <taxon>Bacillati</taxon>
        <taxon>Actinomycetota</taxon>
        <taxon>Actinomycetes</taxon>
        <taxon>Pseudonocardiales</taxon>
        <taxon>Pseudonocardiaceae</taxon>
        <taxon>Saccharothrix</taxon>
    </lineage>
</organism>
<dbReference type="Pfam" id="PF01740">
    <property type="entry name" value="STAS"/>
    <property type="match status" value="1"/>
</dbReference>
<gene>
    <name evidence="4" type="ORF">J2S66_001764</name>
</gene>
<dbReference type="PANTHER" id="PTHR33495">
    <property type="entry name" value="ANTI-SIGMA FACTOR ANTAGONIST TM_1081-RELATED-RELATED"/>
    <property type="match status" value="1"/>
</dbReference>
<evidence type="ECO:0000256" key="2">
    <source>
        <dbReference type="RuleBase" id="RU003749"/>
    </source>
</evidence>
<proteinExistence type="inferred from homology"/>
<comment type="caution">
    <text evidence="4">The sequence shown here is derived from an EMBL/GenBank/DDBJ whole genome shotgun (WGS) entry which is preliminary data.</text>
</comment>
<protein>
    <recommendedName>
        <fullName evidence="2">Anti-sigma factor antagonist</fullName>
    </recommendedName>
</protein>
<dbReference type="PROSITE" id="PS50801">
    <property type="entry name" value="STAS"/>
    <property type="match status" value="1"/>
</dbReference>
<dbReference type="InterPro" id="IPR002645">
    <property type="entry name" value="STAS_dom"/>
</dbReference>